<keyword evidence="1" id="KW-0472">Membrane</keyword>
<feature type="transmembrane region" description="Helical" evidence="1">
    <location>
        <begin position="134"/>
        <end position="156"/>
    </location>
</feature>
<keyword evidence="1" id="KW-1133">Transmembrane helix</keyword>
<evidence type="ECO:0000313" key="2">
    <source>
        <dbReference type="EMBL" id="SFG99854.1"/>
    </source>
</evidence>
<dbReference type="AlphaFoldDB" id="A0A1I2WEW8"/>
<protein>
    <submittedName>
        <fullName evidence="2">Uncharacterized protein</fullName>
    </submittedName>
</protein>
<gene>
    <name evidence="2" type="ORF">SAMN04489864_1049</name>
</gene>
<dbReference type="Proteomes" id="UP000199666">
    <property type="component" value="Unassembled WGS sequence"/>
</dbReference>
<reference evidence="2 3" key="1">
    <citation type="submission" date="2016-10" db="EMBL/GenBank/DDBJ databases">
        <authorList>
            <person name="de Groot N.N."/>
        </authorList>
    </citation>
    <scope>NUCLEOTIDE SEQUENCE [LARGE SCALE GENOMIC DNA]</scope>
    <source>
        <strain evidence="2 3">DSM 18684</strain>
    </source>
</reference>
<proteinExistence type="predicted"/>
<evidence type="ECO:0000256" key="1">
    <source>
        <dbReference type="SAM" id="Phobius"/>
    </source>
</evidence>
<dbReference type="EMBL" id="FOPP01000004">
    <property type="protein sequence ID" value="SFG99854.1"/>
    <property type="molecule type" value="Genomic_DNA"/>
</dbReference>
<accession>A0A1I2WEW8</accession>
<keyword evidence="3" id="KW-1185">Reference proteome</keyword>
<evidence type="ECO:0000313" key="3">
    <source>
        <dbReference type="Proteomes" id="UP000199666"/>
    </source>
</evidence>
<dbReference type="RefSeq" id="WP_090992982.1">
    <property type="nucleotide sequence ID" value="NZ_FOPP01000004.1"/>
</dbReference>
<keyword evidence="1" id="KW-0812">Transmembrane</keyword>
<dbReference type="PROSITE" id="PS51257">
    <property type="entry name" value="PROKAR_LIPOPROTEIN"/>
    <property type="match status" value="1"/>
</dbReference>
<organism evidence="2 3">
    <name type="scientific">Pedobacter insulae</name>
    <dbReference type="NCBI Taxonomy" id="414048"/>
    <lineage>
        <taxon>Bacteria</taxon>
        <taxon>Pseudomonadati</taxon>
        <taxon>Bacteroidota</taxon>
        <taxon>Sphingobacteriia</taxon>
        <taxon>Sphingobacteriales</taxon>
        <taxon>Sphingobacteriaceae</taxon>
        <taxon>Pedobacter</taxon>
    </lineage>
</organism>
<sequence length="157" mass="18273">MKRIHDTANKTIFYLLATALWLTTLLSSCAVEKNDQILKNSRPDTLAKQVNYGTIKNTLRWKKIDRDGLLFDQYIDNNFRLPKKKRDSAAIVNYFVETSFAQLGRREFRQWDLVVVRGVLFQVNLPKSAEPTKLLFPGQIKIELLGMIFLLLGIYFF</sequence>
<name>A0A1I2WEW8_9SPHI</name>